<reference evidence="1" key="1">
    <citation type="journal article" date="2021" name="Mol. Ecol. Resour.">
        <title>Apolygus lucorum genome provides insights into omnivorousness and mesophyll feeding.</title>
        <authorList>
            <person name="Liu Y."/>
            <person name="Liu H."/>
            <person name="Wang H."/>
            <person name="Huang T."/>
            <person name="Liu B."/>
            <person name="Yang B."/>
            <person name="Yin L."/>
            <person name="Li B."/>
            <person name="Zhang Y."/>
            <person name="Zhang S."/>
            <person name="Jiang F."/>
            <person name="Zhang X."/>
            <person name="Ren Y."/>
            <person name="Wang B."/>
            <person name="Wang S."/>
            <person name="Lu Y."/>
            <person name="Wu K."/>
            <person name="Fan W."/>
            <person name="Wang G."/>
        </authorList>
    </citation>
    <scope>NUCLEOTIDE SEQUENCE</scope>
    <source>
        <strain evidence="1">12Hb</strain>
    </source>
</reference>
<gene>
    <name evidence="1" type="ORF">GE061_017142</name>
</gene>
<dbReference type="Proteomes" id="UP000466442">
    <property type="component" value="Unassembled WGS sequence"/>
</dbReference>
<dbReference type="GO" id="GO:0071897">
    <property type="term" value="P:DNA biosynthetic process"/>
    <property type="evidence" value="ECO:0007669"/>
    <property type="project" value="UniProtKB-ARBA"/>
</dbReference>
<dbReference type="InterPro" id="IPR000477">
    <property type="entry name" value="RT_dom"/>
</dbReference>
<name>A0A6A4IS44_APOLU</name>
<keyword evidence="2" id="KW-1185">Reference proteome</keyword>
<protein>
    <submittedName>
        <fullName evidence="1">Uncharacterized protein</fullName>
    </submittedName>
</protein>
<dbReference type="OrthoDB" id="6623690at2759"/>
<evidence type="ECO:0000313" key="1">
    <source>
        <dbReference type="EMBL" id="KAF6208684.1"/>
    </source>
</evidence>
<dbReference type="SUPFAM" id="SSF56672">
    <property type="entry name" value="DNA/RNA polymerases"/>
    <property type="match status" value="1"/>
</dbReference>
<dbReference type="AlphaFoldDB" id="A0A6A4IS44"/>
<dbReference type="Pfam" id="PF00078">
    <property type="entry name" value="RVT_1"/>
    <property type="match status" value="1"/>
</dbReference>
<organism evidence="1 2">
    <name type="scientific">Apolygus lucorum</name>
    <name type="common">Small green plant bug</name>
    <name type="synonym">Lygocoris lucorum</name>
    <dbReference type="NCBI Taxonomy" id="248454"/>
    <lineage>
        <taxon>Eukaryota</taxon>
        <taxon>Metazoa</taxon>
        <taxon>Ecdysozoa</taxon>
        <taxon>Arthropoda</taxon>
        <taxon>Hexapoda</taxon>
        <taxon>Insecta</taxon>
        <taxon>Pterygota</taxon>
        <taxon>Neoptera</taxon>
        <taxon>Paraneoptera</taxon>
        <taxon>Hemiptera</taxon>
        <taxon>Heteroptera</taxon>
        <taxon>Panheteroptera</taxon>
        <taxon>Cimicomorpha</taxon>
        <taxon>Miridae</taxon>
        <taxon>Mirini</taxon>
        <taxon>Apolygus</taxon>
    </lineage>
</organism>
<comment type="caution">
    <text evidence="1">The sequence shown here is derived from an EMBL/GenBank/DDBJ whole genome shotgun (WGS) entry which is preliminary data.</text>
</comment>
<dbReference type="PROSITE" id="PS50878">
    <property type="entry name" value="RT_POL"/>
    <property type="match status" value="1"/>
</dbReference>
<dbReference type="InterPro" id="IPR043502">
    <property type="entry name" value="DNA/RNA_pol_sf"/>
</dbReference>
<dbReference type="EMBL" id="WIXP02000007">
    <property type="protein sequence ID" value="KAF6208684.1"/>
    <property type="molecule type" value="Genomic_DNA"/>
</dbReference>
<proteinExistence type="predicted"/>
<evidence type="ECO:0000313" key="2">
    <source>
        <dbReference type="Proteomes" id="UP000466442"/>
    </source>
</evidence>
<accession>A0A6A4IS44</accession>
<dbReference type="PANTHER" id="PTHR33332">
    <property type="entry name" value="REVERSE TRANSCRIPTASE DOMAIN-CONTAINING PROTEIN"/>
    <property type="match status" value="1"/>
</dbReference>
<sequence>MRPWVVSLGMTGSSVLSPPRCANQGVLQGSILGPLLFLILINGLPDAIKDGNTHVVIYADDSNFLVRGKDYDACVRTVQTKFGQVKDWLIDRKLRLNETKTVCMLFESRKKPGGRAGIQLGSTSLPYSEKTKFLGVVIDRTLSCRYHAQELAGKLASVCFALRKLKAITSKEALMSAYHGLFVSRATYGILFWATDANLYSVFVAQKRALRIIQRRPALSSCRFHFTRERLLTIYSLYIVDALTFVRRHSHYFAGLLFNHDHDTRFGGVILRVPQHRLHFFERSPMSRVVAIYNHWACHLQNVCSLNTLLKEFRRGVKSYLINKELYSMGDYFNLRHS</sequence>